<feature type="domain" description="Acyltransferase 3" evidence="2">
    <location>
        <begin position="25"/>
        <end position="322"/>
    </location>
</feature>
<dbReference type="RefSeq" id="WP_112127483.1">
    <property type="nucleotide sequence ID" value="NZ_QMBQ01000003.1"/>
</dbReference>
<keyword evidence="4" id="KW-1185">Reference proteome</keyword>
<sequence length="340" mass="37454">MTDISATAGALPRASEDKAARTRLAYLDGWRGLSIALVLIGHFFPVPGINLGVLGVEFFFVLSGRLMGEILFIERFPLKKFFKRRFSRIYPALVVFVIAAMIGLAGTFIMFKWKAALTALTFTYNYAGIFINRAGALDHIWSLCVEEHSYILLALISVIVTGRANVVRLLTVLALLAMANGAISYGLLGMSYETSYWRTDVHIASILLSTAICLLKADGRLPAFLKSQHVALAAAAGGVLLFLNPVPTPIHYLVGVPLLALAVNTLEFDGSYLTDLLSSRPMVMLGLWSYSLYLWQQPFYKFVDERGSAPVPMLAAVFGCALASYYIVEKPARGWLNRNW</sequence>
<proteinExistence type="predicted"/>
<gene>
    <name evidence="3" type="ORF">DPM35_12070</name>
</gene>
<reference evidence="3 4" key="1">
    <citation type="submission" date="2018-07" db="EMBL/GenBank/DDBJ databases">
        <title>Diversity of Mesorhizobium strains in Brazil.</title>
        <authorList>
            <person name="Helene L.C.F."/>
            <person name="Dall'Agnol R."/>
            <person name="Delamuta J.R.M."/>
            <person name="Hungria M."/>
        </authorList>
    </citation>
    <scope>NUCLEOTIDE SEQUENCE [LARGE SCALE GENOMIC DNA]</scope>
    <source>
        <strain evidence="3 4">CNPSo 3140</strain>
    </source>
</reference>
<dbReference type="PANTHER" id="PTHR23028:SF53">
    <property type="entry name" value="ACYL_TRANSF_3 DOMAIN-CONTAINING PROTEIN"/>
    <property type="match status" value="1"/>
</dbReference>
<dbReference type="OrthoDB" id="9796461at2"/>
<protein>
    <submittedName>
        <fullName evidence="3">Acyltransferase</fullName>
    </submittedName>
</protein>
<dbReference type="GO" id="GO:0009103">
    <property type="term" value="P:lipopolysaccharide biosynthetic process"/>
    <property type="evidence" value="ECO:0007669"/>
    <property type="project" value="TreeGrafter"/>
</dbReference>
<dbReference type="PANTHER" id="PTHR23028">
    <property type="entry name" value="ACETYLTRANSFERASE"/>
    <property type="match status" value="1"/>
</dbReference>
<keyword evidence="1" id="KW-0812">Transmembrane</keyword>
<evidence type="ECO:0000313" key="3">
    <source>
        <dbReference type="EMBL" id="RAZ77217.1"/>
    </source>
</evidence>
<dbReference type="EMBL" id="QMBQ01000003">
    <property type="protein sequence ID" value="RAZ77217.1"/>
    <property type="molecule type" value="Genomic_DNA"/>
</dbReference>
<keyword evidence="1" id="KW-1133">Transmembrane helix</keyword>
<comment type="caution">
    <text evidence="3">The sequence shown here is derived from an EMBL/GenBank/DDBJ whole genome shotgun (WGS) entry which is preliminary data.</text>
</comment>
<evidence type="ECO:0000313" key="4">
    <source>
        <dbReference type="Proteomes" id="UP000251956"/>
    </source>
</evidence>
<evidence type="ECO:0000256" key="1">
    <source>
        <dbReference type="SAM" id="Phobius"/>
    </source>
</evidence>
<dbReference type="Pfam" id="PF01757">
    <property type="entry name" value="Acyl_transf_3"/>
    <property type="match status" value="1"/>
</dbReference>
<feature type="transmembrane region" description="Helical" evidence="1">
    <location>
        <begin position="167"/>
        <end position="188"/>
    </location>
</feature>
<dbReference type="InterPro" id="IPR050879">
    <property type="entry name" value="Acyltransferase_3"/>
</dbReference>
<dbReference type="InterPro" id="IPR002656">
    <property type="entry name" value="Acyl_transf_3_dom"/>
</dbReference>
<evidence type="ECO:0000259" key="2">
    <source>
        <dbReference type="Pfam" id="PF01757"/>
    </source>
</evidence>
<name>A0A330GSW9_9HYPH</name>
<accession>A0A330GSW9</accession>
<feature type="transmembrane region" description="Helical" evidence="1">
    <location>
        <begin position="49"/>
        <end position="68"/>
    </location>
</feature>
<keyword evidence="3" id="KW-0012">Acyltransferase</keyword>
<feature type="transmembrane region" description="Helical" evidence="1">
    <location>
        <begin position="140"/>
        <end position="160"/>
    </location>
</feature>
<dbReference type="GO" id="GO:0016747">
    <property type="term" value="F:acyltransferase activity, transferring groups other than amino-acyl groups"/>
    <property type="evidence" value="ECO:0007669"/>
    <property type="project" value="InterPro"/>
</dbReference>
<feature type="transmembrane region" description="Helical" evidence="1">
    <location>
        <begin position="89"/>
        <end position="111"/>
    </location>
</feature>
<dbReference type="GO" id="GO:0016020">
    <property type="term" value="C:membrane"/>
    <property type="evidence" value="ECO:0007669"/>
    <property type="project" value="TreeGrafter"/>
</dbReference>
<dbReference type="AlphaFoldDB" id="A0A330GSW9"/>
<feature type="transmembrane region" description="Helical" evidence="1">
    <location>
        <begin position="307"/>
        <end position="328"/>
    </location>
</feature>
<organism evidence="3 4">
    <name type="scientific">Mesorhizobium atlanticum</name>
    <dbReference type="NCBI Taxonomy" id="2233532"/>
    <lineage>
        <taxon>Bacteria</taxon>
        <taxon>Pseudomonadati</taxon>
        <taxon>Pseudomonadota</taxon>
        <taxon>Alphaproteobacteria</taxon>
        <taxon>Hyphomicrobiales</taxon>
        <taxon>Phyllobacteriaceae</taxon>
        <taxon>Mesorhizobium</taxon>
    </lineage>
</organism>
<feature type="transmembrane region" description="Helical" evidence="1">
    <location>
        <begin position="224"/>
        <end position="243"/>
    </location>
</feature>
<keyword evidence="1" id="KW-0472">Membrane</keyword>
<keyword evidence="3" id="KW-0808">Transferase</keyword>
<dbReference type="Proteomes" id="UP000251956">
    <property type="component" value="Unassembled WGS sequence"/>
</dbReference>